<feature type="domain" description="C2H2-type" evidence="3">
    <location>
        <begin position="179"/>
        <end position="207"/>
    </location>
</feature>
<feature type="region of interest" description="Disordered" evidence="2">
    <location>
        <begin position="11"/>
        <end position="45"/>
    </location>
</feature>
<dbReference type="EMBL" id="ASPP01010207">
    <property type="protein sequence ID" value="ETO23106.1"/>
    <property type="molecule type" value="Genomic_DNA"/>
</dbReference>
<dbReference type="PROSITE" id="PS50157">
    <property type="entry name" value="ZINC_FINGER_C2H2_2"/>
    <property type="match status" value="1"/>
</dbReference>
<keyword evidence="1" id="KW-0863">Zinc-finger</keyword>
<evidence type="ECO:0000313" key="5">
    <source>
        <dbReference type="Proteomes" id="UP000023152"/>
    </source>
</evidence>
<sequence length="393" mass="46515">MIIITMAIKKKKMKKTKRTLNKKNKKKKEGKQTKHDKENINNDKDNQMMSMSVSMAGIANNNNNIDKKPNKTTNEPTKTPLGQFVVYNIPLPNALREQQALNESDQEFLREGYQRMKNNALQKKWRIDMSVPIITDEIFHQWTHRCPLVGCNQIVENKKDAIKHLTDIHWKKEHIPFLYICQVCGAGFPQHSDIQTHFNDLHFILSPLQSFLQSFRSFNIPVEYNTKERGGGHYKLEKMLRLLCPIRDCKARYFYTSNDLAKHLKKAHSSKLKSDVRSWHDIILLTQKWKLPIIEDWFFKCPFNYHCTQIFKDHKHFISHLMSFHLLPFTLSVYICDVFRYFVFQHKIDIQFACQFRQIINSDMKLNKSAMENKCIAWTAFKLYVCVTPKKEV</sequence>
<evidence type="ECO:0000313" key="4">
    <source>
        <dbReference type="EMBL" id="ETO23106.1"/>
    </source>
</evidence>
<keyword evidence="5" id="KW-1185">Reference proteome</keyword>
<keyword evidence="1" id="KW-0862">Zinc</keyword>
<evidence type="ECO:0000256" key="1">
    <source>
        <dbReference type="PROSITE-ProRule" id="PRU00042"/>
    </source>
</evidence>
<dbReference type="AlphaFoldDB" id="X6NAP2"/>
<reference evidence="4 5" key="1">
    <citation type="journal article" date="2013" name="Curr. Biol.">
        <title>The Genome of the Foraminiferan Reticulomyxa filosa.</title>
        <authorList>
            <person name="Glockner G."/>
            <person name="Hulsmann N."/>
            <person name="Schleicher M."/>
            <person name="Noegel A.A."/>
            <person name="Eichinger L."/>
            <person name="Gallinger C."/>
            <person name="Pawlowski J."/>
            <person name="Sierra R."/>
            <person name="Euteneuer U."/>
            <person name="Pillet L."/>
            <person name="Moustafa A."/>
            <person name="Platzer M."/>
            <person name="Groth M."/>
            <person name="Szafranski K."/>
            <person name="Schliwa M."/>
        </authorList>
    </citation>
    <scope>NUCLEOTIDE SEQUENCE [LARGE SCALE GENOMIC DNA]</scope>
</reference>
<dbReference type="SMART" id="SM00355">
    <property type="entry name" value="ZnF_C2H2"/>
    <property type="match status" value="4"/>
</dbReference>
<gene>
    <name evidence="4" type="ORF">RFI_14079</name>
</gene>
<feature type="compositionally biased region" description="Basic residues" evidence="2">
    <location>
        <begin position="11"/>
        <end position="29"/>
    </location>
</feature>
<dbReference type="PROSITE" id="PS00028">
    <property type="entry name" value="ZINC_FINGER_C2H2_1"/>
    <property type="match status" value="1"/>
</dbReference>
<evidence type="ECO:0000259" key="3">
    <source>
        <dbReference type="PROSITE" id="PS50157"/>
    </source>
</evidence>
<feature type="compositionally biased region" description="Basic and acidic residues" evidence="2">
    <location>
        <begin position="30"/>
        <end position="45"/>
    </location>
</feature>
<keyword evidence="1" id="KW-0479">Metal-binding</keyword>
<dbReference type="Proteomes" id="UP000023152">
    <property type="component" value="Unassembled WGS sequence"/>
</dbReference>
<dbReference type="InterPro" id="IPR013087">
    <property type="entry name" value="Znf_C2H2_type"/>
</dbReference>
<evidence type="ECO:0000256" key="2">
    <source>
        <dbReference type="SAM" id="MobiDB-lite"/>
    </source>
</evidence>
<comment type="caution">
    <text evidence="4">The sequence shown here is derived from an EMBL/GenBank/DDBJ whole genome shotgun (WGS) entry which is preliminary data.</text>
</comment>
<protein>
    <recommendedName>
        <fullName evidence="3">C2H2-type domain-containing protein</fullName>
    </recommendedName>
</protein>
<dbReference type="GO" id="GO:0008270">
    <property type="term" value="F:zinc ion binding"/>
    <property type="evidence" value="ECO:0007669"/>
    <property type="project" value="UniProtKB-KW"/>
</dbReference>
<organism evidence="4 5">
    <name type="scientific">Reticulomyxa filosa</name>
    <dbReference type="NCBI Taxonomy" id="46433"/>
    <lineage>
        <taxon>Eukaryota</taxon>
        <taxon>Sar</taxon>
        <taxon>Rhizaria</taxon>
        <taxon>Retaria</taxon>
        <taxon>Foraminifera</taxon>
        <taxon>Monothalamids</taxon>
        <taxon>Reticulomyxidae</taxon>
        <taxon>Reticulomyxa</taxon>
    </lineage>
</organism>
<accession>X6NAP2</accession>
<proteinExistence type="predicted"/>
<name>X6NAP2_RETFI</name>